<proteinExistence type="predicted"/>
<dbReference type="InterPro" id="IPR019701">
    <property type="entry name" value="Phage_P22_NinX"/>
</dbReference>
<sequence>MTNLVEMKTADLTGEALNCSVAKALGLHVYLAEPHYMNAHRVMVRYTPEGCHFEQEKRFQPSTDWAQGGELIDKYEIVFAFFPDDAERYWASCCSMSGEEYGPTHLIAACRAIVASVLGDTVSVPKELCHE</sequence>
<evidence type="ECO:0000313" key="2">
    <source>
        <dbReference type="Proteomes" id="UP000651852"/>
    </source>
</evidence>
<dbReference type="RefSeq" id="WP_187520128.1">
    <property type="nucleotide sequence ID" value="NZ_JACONW010000002.1"/>
</dbReference>
<reference evidence="1 2" key="1">
    <citation type="submission" date="2020-08" db="EMBL/GenBank/DDBJ databases">
        <title>Putative novel bacterial strains isolated from necrotic wheat leaf tissues caused by Xanthomonas translucens.</title>
        <authorList>
            <person name="Tambong J.T."/>
        </authorList>
    </citation>
    <scope>NUCLEOTIDE SEQUENCE [LARGE SCALE GENOMIC DNA]</scope>
    <source>
        <strain evidence="1 2">DOAB 1069</strain>
    </source>
</reference>
<evidence type="ECO:0000313" key="1">
    <source>
        <dbReference type="EMBL" id="MBC3948331.1"/>
    </source>
</evidence>
<comment type="caution">
    <text evidence="1">The sequence shown here is derived from an EMBL/GenBank/DDBJ whole genome shotgun (WGS) entry which is preliminary data.</text>
</comment>
<dbReference type="Proteomes" id="UP000651852">
    <property type="component" value="Unassembled WGS sequence"/>
</dbReference>
<organism evidence="1 2">
    <name type="scientific">Pseudomonas folii</name>
    <dbReference type="NCBI Taxonomy" id="2762593"/>
    <lineage>
        <taxon>Bacteria</taxon>
        <taxon>Pseudomonadati</taxon>
        <taxon>Pseudomonadota</taxon>
        <taxon>Gammaproteobacteria</taxon>
        <taxon>Pseudomonadales</taxon>
        <taxon>Pseudomonadaceae</taxon>
        <taxon>Pseudomonas</taxon>
    </lineage>
</organism>
<protein>
    <submittedName>
        <fullName evidence="1">DUF2591 domain-containing protein</fullName>
    </submittedName>
</protein>
<dbReference type="Pfam" id="PF10765">
    <property type="entry name" value="Phage_P22_NinX"/>
    <property type="match status" value="1"/>
</dbReference>
<accession>A0ABR7ATT4</accession>
<name>A0ABR7ATT4_9PSED</name>
<dbReference type="EMBL" id="JACONW010000002">
    <property type="protein sequence ID" value="MBC3948331.1"/>
    <property type="molecule type" value="Genomic_DNA"/>
</dbReference>
<gene>
    <name evidence="1" type="ORF">H8S59_00900</name>
</gene>
<keyword evidence="2" id="KW-1185">Reference proteome</keyword>